<dbReference type="Proteomes" id="UP001432202">
    <property type="component" value="Chromosome"/>
</dbReference>
<dbReference type="InterPro" id="IPR007366">
    <property type="entry name" value="DUF432"/>
</dbReference>
<gene>
    <name evidence="1" type="ORF">V6M85_07340</name>
</gene>
<dbReference type="AlphaFoldDB" id="A0AAX4KZH0"/>
<dbReference type="Pfam" id="PF04254">
    <property type="entry name" value="DUF432"/>
    <property type="match status" value="1"/>
</dbReference>
<name>A0AAX4KZH0_9CREN</name>
<accession>A0AAX4KZH0</accession>
<reference evidence="1 2" key="1">
    <citation type="submission" date="2024-02" db="EMBL/GenBank/DDBJ databases">
        <title>STSV induces naive adaptation in Sulfolobus.</title>
        <authorList>
            <person name="Xiang X."/>
            <person name="Song M."/>
        </authorList>
    </citation>
    <scope>NUCLEOTIDE SEQUENCE [LARGE SCALE GENOMIC DNA]</scope>
    <source>
        <strain evidence="1 2">RT2</strain>
    </source>
</reference>
<keyword evidence="2" id="KW-1185">Reference proteome</keyword>
<dbReference type="GeneID" id="89336570"/>
<evidence type="ECO:0000313" key="2">
    <source>
        <dbReference type="Proteomes" id="UP001432202"/>
    </source>
</evidence>
<dbReference type="RefSeq" id="WP_338598397.1">
    <property type="nucleotide sequence ID" value="NZ_CP146016.1"/>
</dbReference>
<sequence length="199" mass="22993">MYTYEENGKKILVPDGMSIIKLPVVSINTSVTNFFGVVMETQLVIKPESEISFYVEIPLDLGIFVTDGKRYRQMFVEERFPKKYSLYGSIQNGLIYRYWVSKVYEEPRDLENNLALTKVEVKNEDATIGDIRLIIFDVRYFSLFEYNNKIVGETLRVERLKKGLALVKSTNRPTINGARLMPHTPLDVIGKYVEMEEGT</sequence>
<proteinExistence type="predicted"/>
<dbReference type="EMBL" id="CP146016">
    <property type="protein sequence ID" value="WWQ59321.1"/>
    <property type="molecule type" value="Genomic_DNA"/>
</dbReference>
<evidence type="ECO:0000313" key="1">
    <source>
        <dbReference type="EMBL" id="WWQ59321.1"/>
    </source>
</evidence>
<organism evidence="1 2">
    <name type="scientific">Sulfolobus tengchongensis</name>
    <dbReference type="NCBI Taxonomy" id="207809"/>
    <lineage>
        <taxon>Archaea</taxon>
        <taxon>Thermoproteota</taxon>
        <taxon>Thermoprotei</taxon>
        <taxon>Sulfolobales</taxon>
        <taxon>Sulfolobaceae</taxon>
        <taxon>Sulfolobus</taxon>
    </lineage>
</organism>
<protein>
    <submittedName>
        <fullName evidence="1">DUF432 domain-containing protein</fullName>
    </submittedName>
</protein>
<dbReference type="PIRSF" id="PIRSF019202">
    <property type="entry name" value="UCP019202"/>
    <property type="match status" value="1"/>
</dbReference>